<evidence type="ECO:0000313" key="3">
    <source>
        <dbReference type="Proteomes" id="UP001179952"/>
    </source>
</evidence>
<name>A0AAV9APF8_ACOGR</name>
<reference evidence="2" key="2">
    <citation type="submission" date="2023-06" db="EMBL/GenBank/DDBJ databases">
        <authorList>
            <person name="Ma L."/>
            <person name="Liu K.-W."/>
            <person name="Li Z."/>
            <person name="Hsiao Y.-Y."/>
            <person name="Qi Y."/>
            <person name="Fu T."/>
            <person name="Tang G."/>
            <person name="Zhang D."/>
            <person name="Sun W.-H."/>
            <person name="Liu D.-K."/>
            <person name="Li Y."/>
            <person name="Chen G.-Z."/>
            <person name="Liu X.-D."/>
            <person name="Liao X.-Y."/>
            <person name="Jiang Y.-T."/>
            <person name="Yu X."/>
            <person name="Hao Y."/>
            <person name="Huang J."/>
            <person name="Zhao X.-W."/>
            <person name="Ke S."/>
            <person name="Chen Y.-Y."/>
            <person name="Wu W.-L."/>
            <person name="Hsu J.-L."/>
            <person name="Lin Y.-F."/>
            <person name="Huang M.-D."/>
            <person name="Li C.-Y."/>
            <person name="Huang L."/>
            <person name="Wang Z.-W."/>
            <person name="Zhao X."/>
            <person name="Zhong W.-Y."/>
            <person name="Peng D.-H."/>
            <person name="Ahmad S."/>
            <person name="Lan S."/>
            <person name="Zhang J.-S."/>
            <person name="Tsai W.-C."/>
            <person name="Van De Peer Y."/>
            <person name="Liu Z.-J."/>
        </authorList>
    </citation>
    <scope>NUCLEOTIDE SEQUENCE</scope>
    <source>
        <strain evidence="2">SCP</strain>
        <tissue evidence="2">Leaves</tissue>
    </source>
</reference>
<evidence type="ECO:0000313" key="2">
    <source>
        <dbReference type="EMBL" id="KAK1266234.1"/>
    </source>
</evidence>
<sequence>MGSEPSMIEISSDDDDDEDYEVGLGKIGDLSFDWLEAMPNFDGDDLIVLGEVSRDSGVSGDVSDDDCVVLEGDPDAPVKLSGDGEDGSDELLVVAEKGQLACRDYPHPRHLCAMFPFRSTPHEKHCDLCHCYVCDSLAPCTNWGSGLSAADHCHSTDKESKWHILRSSLKQKKILPSPPPPKLPDTTLSITLPLLNSQQMPPASVSLNLGEVPLLSKPTQLRPCSRSAYSAQGILIQQHDNIQPRIQPLIQELPQHPLPHRERYLGQSAPKFKRVESTSKYHVSSQMCSKMPSLGAISSCYKSQPQRASAAAQKRFWDDMLGIGMDGSQNTFLDSSECTSTDLHLNMVSLQTAEVPNQAFPQINASQINAPATSPANITAFPTIGSECMSEPPLLIDTQLQTAQSLDFIKTWLLEEEPVHGVLDNTLPGLDFPPSSQNDFMTFDLGTIWDGTTHV</sequence>
<reference evidence="2" key="1">
    <citation type="journal article" date="2023" name="Nat. Commun.">
        <title>Diploid and tetraploid genomes of Acorus and the evolution of monocots.</title>
        <authorList>
            <person name="Ma L."/>
            <person name="Liu K.W."/>
            <person name="Li Z."/>
            <person name="Hsiao Y.Y."/>
            <person name="Qi Y."/>
            <person name="Fu T."/>
            <person name="Tang G.D."/>
            <person name="Zhang D."/>
            <person name="Sun W.H."/>
            <person name="Liu D.K."/>
            <person name="Li Y."/>
            <person name="Chen G.Z."/>
            <person name="Liu X.D."/>
            <person name="Liao X.Y."/>
            <person name="Jiang Y.T."/>
            <person name="Yu X."/>
            <person name="Hao Y."/>
            <person name="Huang J."/>
            <person name="Zhao X.W."/>
            <person name="Ke S."/>
            <person name="Chen Y.Y."/>
            <person name="Wu W.L."/>
            <person name="Hsu J.L."/>
            <person name="Lin Y.F."/>
            <person name="Huang M.D."/>
            <person name="Li C.Y."/>
            <person name="Huang L."/>
            <person name="Wang Z.W."/>
            <person name="Zhao X."/>
            <person name="Zhong W.Y."/>
            <person name="Peng D.H."/>
            <person name="Ahmad S."/>
            <person name="Lan S."/>
            <person name="Zhang J.S."/>
            <person name="Tsai W.C."/>
            <person name="Van de Peer Y."/>
            <person name="Liu Z.J."/>
        </authorList>
    </citation>
    <scope>NUCLEOTIDE SEQUENCE</scope>
    <source>
        <strain evidence="2">SCP</strain>
    </source>
</reference>
<evidence type="ECO:0000256" key="1">
    <source>
        <dbReference type="SAM" id="MobiDB-lite"/>
    </source>
</evidence>
<organism evidence="2 3">
    <name type="scientific">Acorus gramineus</name>
    <name type="common">Dwarf sweet flag</name>
    <dbReference type="NCBI Taxonomy" id="55184"/>
    <lineage>
        <taxon>Eukaryota</taxon>
        <taxon>Viridiplantae</taxon>
        <taxon>Streptophyta</taxon>
        <taxon>Embryophyta</taxon>
        <taxon>Tracheophyta</taxon>
        <taxon>Spermatophyta</taxon>
        <taxon>Magnoliopsida</taxon>
        <taxon>Liliopsida</taxon>
        <taxon>Acoraceae</taxon>
        <taxon>Acorus</taxon>
    </lineage>
</organism>
<dbReference type="PANTHER" id="PTHR33443:SF30">
    <property type="entry name" value="SARCOSINE DEHYDROGENASE-2C PROTEIN"/>
    <property type="match status" value="1"/>
</dbReference>
<proteinExistence type="predicted"/>
<accession>A0AAV9APF8</accession>
<gene>
    <name evidence="2" type="ORF">QJS04_geneDACA000073</name>
</gene>
<feature type="region of interest" description="Disordered" evidence="1">
    <location>
        <begin position="1"/>
        <end position="21"/>
    </location>
</feature>
<comment type="caution">
    <text evidence="2">The sequence shown here is derived from an EMBL/GenBank/DDBJ whole genome shotgun (WGS) entry which is preliminary data.</text>
</comment>
<dbReference type="InterPro" id="IPR053234">
    <property type="entry name" value="RPM1_Interactor"/>
</dbReference>
<dbReference type="EMBL" id="JAUJYN010000007">
    <property type="protein sequence ID" value="KAK1266234.1"/>
    <property type="molecule type" value="Genomic_DNA"/>
</dbReference>
<keyword evidence="3" id="KW-1185">Reference proteome</keyword>
<protein>
    <submittedName>
        <fullName evidence="2">Uncharacterized protein</fullName>
    </submittedName>
</protein>
<dbReference type="Proteomes" id="UP001179952">
    <property type="component" value="Unassembled WGS sequence"/>
</dbReference>
<dbReference type="AlphaFoldDB" id="A0AAV9APF8"/>
<feature type="compositionally biased region" description="Acidic residues" evidence="1">
    <location>
        <begin position="11"/>
        <end position="21"/>
    </location>
</feature>
<dbReference type="PANTHER" id="PTHR33443">
    <property type="entry name" value="ZGC:112980"/>
    <property type="match status" value="1"/>
</dbReference>